<dbReference type="Gene3D" id="3.30.1540.10">
    <property type="entry name" value="formyl-coa transferase, domain 3"/>
    <property type="match status" value="1"/>
</dbReference>
<dbReference type="InterPro" id="IPR023606">
    <property type="entry name" value="CoA-Trfase_III_dom_1_sf"/>
</dbReference>
<keyword evidence="1 2" id="KW-0808">Transferase</keyword>
<dbReference type="InterPro" id="IPR050483">
    <property type="entry name" value="CoA-transferase_III_domain"/>
</dbReference>
<evidence type="ECO:0000256" key="1">
    <source>
        <dbReference type="ARBA" id="ARBA00022679"/>
    </source>
</evidence>
<organism evidence="2 3">
    <name type="scientific">Pseudonocardia humida</name>
    <dbReference type="NCBI Taxonomy" id="2800819"/>
    <lineage>
        <taxon>Bacteria</taxon>
        <taxon>Bacillati</taxon>
        <taxon>Actinomycetota</taxon>
        <taxon>Actinomycetes</taxon>
        <taxon>Pseudonocardiales</taxon>
        <taxon>Pseudonocardiaceae</taxon>
        <taxon>Pseudonocardia</taxon>
    </lineage>
</organism>
<proteinExistence type="predicted"/>
<dbReference type="RefSeq" id="WP_252444640.1">
    <property type="nucleotide sequence ID" value="NZ_JAGSOV010000070.1"/>
</dbReference>
<gene>
    <name evidence="2" type="ORF">KDL28_32025</name>
</gene>
<dbReference type="SUPFAM" id="SSF89796">
    <property type="entry name" value="CoA-transferase family III (CaiB/BaiF)"/>
    <property type="match status" value="1"/>
</dbReference>
<dbReference type="InterPro" id="IPR003673">
    <property type="entry name" value="CoA-Trfase_fam_III"/>
</dbReference>
<dbReference type="GO" id="GO:0016740">
    <property type="term" value="F:transferase activity"/>
    <property type="evidence" value="ECO:0007669"/>
    <property type="project" value="UniProtKB-KW"/>
</dbReference>
<protein>
    <submittedName>
        <fullName evidence="2">CoA transferase</fullName>
    </submittedName>
</protein>
<dbReference type="Proteomes" id="UP001165283">
    <property type="component" value="Unassembled WGS sequence"/>
</dbReference>
<sequence length="341" mass="37338">MREAFSGISVVDATGSIAGNYCAKLLRLHGADVTMVEPVGGSPVRQWGPPGGRADDASPLFRHLNAGKRSVSVDVANDVSRRAARRIAEAADVVLHDERAEAWLDPAPLAERAVVCRITDFPAVSRWEGWSGSEMIHQALSGVMYVTGSPDHQPLYGVGHRAYFAAGVSAYITVTSALLERRSSGRGQRARTTVLESSAAMAQNFVTQYAYNRTYSTRRRYPGMLSILKCRDAWVILFALRHFDGLCETFDVPELLTDPRFVDPVVRGANWHLASDILAAAAARFDADELVDRGQRRKVSIEKVHSMADLLRSEQLRARGMVVQDDGRTSLGPVFRSVVAS</sequence>
<evidence type="ECO:0000313" key="2">
    <source>
        <dbReference type="EMBL" id="MCO1659707.1"/>
    </source>
</evidence>
<comment type="caution">
    <text evidence="2">The sequence shown here is derived from an EMBL/GenBank/DDBJ whole genome shotgun (WGS) entry which is preliminary data.</text>
</comment>
<dbReference type="Gene3D" id="3.40.50.10540">
    <property type="entry name" value="Crotonobetainyl-coa:carnitine coa-transferase, domain 1"/>
    <property type="match status" value="1"/>
</dbReference>
<dbReference type="Pfam" id="PF02515">
    <property type="entry name" value="CoA_transf_3"/>
    <property type="match status" value="1"/>
</dbReference>
<dbReference type="PANTHER" id="PTHR48207">
    <property type="entry name" value="SUCCINATE--HYDROXYMETHYLGLUTARATE COA-TRANSFERASE"/>
    <property type="match status" value="1"/>
</dbReference>
<name>A0ABT1A9L3_9PSEU</name>
<evidence type="ECO:0000313" key="3">
    <source>
        <dbReference type="Proteomes" id="UP001165283"/>
    </source>
</evidence>
<accession>A0ABT1A9L3</accession>
<dbReference type="EMBL" id="JAGSOV010000070">
    <property type="protein sequence ID" value="MCO1659707.1"/>
    <property type="molecule type" value="Genomic_DNA"/>
</dbReference>
<dbReference type="InterPro" id="IPR044855">
    <property type="entry name" value="CoA-Trfase_III_dom3_sf"/>
</dbReference>
<reference evidence="2" key="1">
    <citation type="submission" date="2021-04" db="EMBL/GenBank/DDBJ databases">
        <title>Pseudonocardia sp. nov., isolated from sandy soil of mangrove forest.</title>
        <authorList>
            <person name="Zan Z."/>
            <person name="Huang R."/>
            <person name="Liu W."/>
        </authorList>
    </citation>
    <scope>NUCLEOTIDE SEQUENCE</scope>
    <source>
        <strain evidence="2">S2-4</strain>
    </source>
</reference>
<keyword evidence="3" id="KW-1185">Reference proteome</keyword>
<dbReference type="PANTHER" id="PTHR48207:SF3">
    <property type="entry name" value="SUCCINATE--HYDROXYMETHYLGLUTARATE COA-TRANSFERASE"/>
    <property type="match status" value="1"/>
</dbReference>